<proteinExistence type="predicted"/>
<evidence type="ECO:0000313" key="1">
    <source>
        <dbReference type="EMBL" id="RKG39540.1"/>
    </source>
</evidence>
<keyword evidence="2" id="KW-1185">Reference proteome</keyword>
<name>A0A3A8F8Y9_9GAMM</name>
<protein>
    <submittedName>
        <fullName evidence="1">Uncharacterized protein</fullName>
    </submittedName>
</protein>
<evidence type="ECO:0000313" key="2">
    <source>
        <dbReference type="Proteomes" id="UP000280405"/>
    </source>
</evidence>
<sequence length="157" mass="18289">MICVNKSLFFLVIFICIALDCNGAKVRSFVDNNSVVGKFEKDAHYIFSSKHIDIKYFSSYNADRIIFQIKRTDDDDQDFLRKIENPLAEKGWSYKGKYKQAYVYCNSKLNQLELVPPFSNNNYSSIGEGQTLNQLVDYWNVSFISSKHKRYMCSKVN</sequence>
<dbReference type="Proteomes" id="UP000280405">
    <property type="component" value="Unassembled WGS sequence"/>
</dbReference>
<accession>A0A3A8F8Y9</accession>
<gene>
    <name evidence="1" type="ORF">D7V20_04945</name>
</gene>
<dbReference type="AlphaFoldDB" id="A0A3A8F8Y9"/>
<comment type="caution">
    <text evidence="1">The sequence shown here is derived from an EMBL/GenBank/DDBJ whole genome shotgun (WGS) entry which is preliminary data.</text>
</comment>
<organism evidence="1 2">
    <name type="scientific">Acinetobacter rongchengensis</name>
    <dbReference type="NCBI Taxonomy" id="2419601"/>
    <lineage>
        <taxon>Bacteria</taxon>
        <taxon>Pseudomonadati</taxon>
        <taxon>Pseudomonadota</taxon>
        <taxon>Gammaproteobacteria</taxon>
        <taxon>Moraxellales</taxon>
        <taxon>Moraxellaceae</taxon>
        <taxon>Acinetobacter</taxon>
    </lineage>
</organism>
<dbReference type="EMBL" id="RAXT01000005">
    <property type="protein sequence ID" value="RKG39540.1"/>
    <property type="molecule type" value="Genomic_DNA"/>
</dbReference>
<reference evidence="1 2" key="1">
    <citation type="submission" date="2018-09" db="EMBL/GenBank/DDBJ databases">
        <title>The draft genome of Acinetobacter spp. strains.</title>
        <authorList>
            <person name="Qin J."/>
            <person name="Feng Y."/>
            <person name="Zong Z."/>
        </authorList>
    </citation>
    <scope>NUCLEOTIDE SEQUENCE [LARGE SCALE GENOMIC DNA]</scope>
    <source>
        <strain evidence="1 2">WCHAc060115</strain>
    </source>
</reference>
<dbReference type="OrthoDB" id="6693803at2"/>